<organism evidence="1 2">
    <name type="scientific">Promicromonospora aerolata</name>
    <dbReference type="NCBI Taxonomy" id="195749"/>
    <lineage>
        <taxon>Bacteria</taxon>
        <taxon>Bacillati</taxon>
        <taxon>Actinomycetota</taxon>
        <taxon>Actinomycetes</taxon>
        <taxon>Micrococcales</taxon>
        <taxon>Promicromonosporaceae</taxon>
        <taxon>Promicromonospora</taxon>
    </lineage>
</organism>
<evidence type="ECO:0000313" key="1">
    <source>
        <dbReference type="EMBL" id="MFD2024321.1"/>
    </source>
</evidence>
<dbReference type="RefSeq" id="WP_377196266.1">
    <property type="nucleotide sequence ID" value="NZ_JBHUHF010000001.1"/>
</dbReference>
<dbReference type="SUPFAM" id="SSF48452">
    <property type="entry name" value="TPR-like"/>
    <property type="match status" value="4"/>
</dbReference>
<comment type="caution">
    <text evidence="1">The sequence shown here is derived from an EMBL/GenBank/DDBJ whole genome shotgun (WGS) entry which is preliminary data.</text>
</comment>
<dbReference type="Gene3D" id="1.25.40.10">
    <property type="entry name" value="Tetratricopeptide repeat domain"/>
    <property type="match status" value="3"/>
</dbReference>
<name>A0ABW4V0J8_9MICO</name>
<dbReference type="Pfam" id="PF13424">
    <property type="entry name" value="TPR_12"/>
    <property type="match status" value="1"/>
</dbReference>
<keyword evidence="2" id="KW-1185">Reference proteome</keyword>
<dbReference type="InterPro" id="IPR019734">
    <property type="entry name" value="TPR_rpt"/>
</dbReference>
<reference evidence="2" key="1">
    <citation type="journal article" date="2019" name="Int. J. Syst. Evol. Microbiol.">
        <title>The Global Catalogue of Microorganisms (GCM) 10K type strain sequencing project: providing services to taxonomists for standard genome sequencing and annotation.</title>
        <authorList>
            <consortium name="The Broad Institute Genomics Platform"/>
            <consortium name="The Broad Institute Genome Sequencing Center for Infectious Disease"/>
            <person name="Wu L."/>
            <person name="Ma J."/>
        </authorList>
    </citation>
    <scope>NUCLEOTIDE SEQUENCE [LARGE SCALE GENOMIC DNA]</scope>
    <source>
        <strain evidence="2">CCM 7043</strain>
    </source>
</reference>
<sequence length="941" mass="100649">MDVRPVDWHTVVVSEVSTRLAAAVRAARTAVRRGPLAVAPAEPPQDGVRCPTTLLDPAQAVVPFLGREQELDELRAWAESSAPISLRLVIAPAGFGKTRLAHEFGGRMGRSGWSVVPVPRGREVAAIRGRPDGDVLFVVDNAATRLGLGAMLDAVGRPARGRTRVLLLARVAGEWLRRLRWGSTLWAQLERGDATQTALGLPLAPGLPDDAVLDAAVAAFAERLGVANPGLAGVRRPEPAGATRVVDLHAAAALAALEAAGTPVPATEPNPVRALLDVAASSWAWSAREAGLDLTLDEVQDVVAAACLLGADDVASARDVLRRVVPGLPGRAGARWLLGLQGSEVGLGTSAAGHDRVGDLLVVDRLGRSVALVGSCTWGLSRKVALRVVRVARRLEVELGEMPGATVLAGELLRRGADSCGDDPRALRTMFLLKQRSLLGGTVDDVDRGTQAVAVARDPAGRAEAQVDLGTALRDAGRLAEALDTLDDAVAAWRRLAAGDPDRYRTALIDAINTLSTAHWGAGLTQKALTLQLESLELCRTAPERDKSWVEPELARTLISLTVSLVETGRPQEHEARNAEVIPILRRLVARDPRQWGVSLAQTLSNRAVALTESRPAEALPCAEEAVELSRRLVLQAEQRHRPLLGFALTNLGNAYAALGRDRSAIEPLGEAVALRRELTRENPATHTWTLAYTLASLGAVRSRLGDLDEAIAIEREAVLLRRRLVRENPTRYRRMLAASLSNLAVTHSRSGEPEEALPLEQEAVAIRRGLAEEGQPGEEYLARSLSNLGVLFSELGRAADAVAPTQEAVTQLRRLSAGDPDRFEPDLADALLNLGAALIDAGRSEEGVEPTAEAVRVRRDLARRSPELHLPGLAAALSNMVSIHLDLETFDTAAEYAQEVVDVRRRLVDGSYAHEQDLLRALDLQARVRRAGVAGGRAVR</sequence>
<dbReference type="PANTHER" id="PTHR19959:SF119">
    <property type="entry name" value="FUNGAL LIPASE-LIKE DOMAIN-CONTAINING PROTEIN"/>
    <property type="match status" value="1"/>
</dbReference>
<proteinExistence type="predicted"/>
<dbReference type="PANTHER" id="PTHR19959">
    <property type="entry name" value="KINESIN LIGHT CHAIN"/>
    <property type="match status" value="1"/>
</dbReference>
<dbReference type="EMBL" id="JBHUHF010000001">
    <property type="protein sequence ID" value="MFD2024321.1"/>
    <property type="molecule type" value="Genomic_DNA"/>
</dbReference>
<accession>A0ABW4V0J8</accession>
<gene>
    <name evidence="1" type="ORF">ACFSL2_02230</name>
</gene>
<dbReference type="Pfam" id="PF13374">
    <property type="entry name" value="TPR_10"/>
    <property type="match status" value="3"/>
</dbReference>
<dbReference type="SMART" id="SM00028">
    <property type="entry name" value="TPR"/>
    <property type="match status" value="8"/>
</dbReference>
<evidence type="ECO:0000313" key="2">
    <source>
        <dbReference type="Proteomes" id="UP001597338"/>
    </source>
</evidence>
<protein>
    <submittedName>
        <fullName evidence="1">Tetratricopeptide repeat protein</fullName>
    </submittedName>
</protein>
<dbReference type="InterPro" id="IPR011990">
    <property type="entry name" value="TPR-like_helical_dom_sf"/>
</dbReference>
<dbReference type="Proteomes" id="UP001597338">
    <property type="component" value="Unassembled WGS sequence"/>
</dbReference>